<comment type="caution">
    <text evidence="2">The sequence shown here is derived from an EMBL/GenBank/DDBJ whole genome shotgun (WGS) entry which is preliminary data.</text>
</comment>
<feature type="domain" description="Calcineurin-like phosphoesterase" evidence="1">
    <location>
        <begin position="18"/>
        <end position="84"/>
    </location>
</feature>
<evidence type="ECO:0000313" key="2">
    <source>
        <dbReference type="EMBL" id="EKC54550.1"/>
    </source>
</evidence>
<dbReference type="EMBL" id="AJWZ01008274">
    <property type="protein sequence ID" value="EKC54550.1"/>
    <property type="molecule type" value="Genomic_DNA"/>
</dbReference>
<reference evidence="2" key="1">
    <citation type="journal article" date="2013" name="Environ. Microbiol.">
        <title>Microbiota from the distal guts of lean and obese adolescents exhibit partial functional redundancy besides clear differences in community structure.</title>
        <authorList>
            <person name="Ferrer M."/>
            <person name="Ruiz A."/>
            <person name="Lanza F."/>
            <person name="Haange S.B."/>
            <person name="Oberbach A."/>
            <person name="Till H."/>
            <person name="Bargiela R."/>
            <person name="Campoy C."/>
            <person name="Segura M.T."/>
            <person name="Richter M."/>
            <person name="von Bergen M."/>
            <person name="Seifert J."/>
            <person name="Suarez A."/>
        </authorList>
    </citation>
    <scope>NUCLEOTIDE SEQUENCE</scope>
</reference>
<dbReference type="Pfam" id="PF00149">
    <property type="entry name" value="Metallophos"/>
    <property type="match status" value="1"/>
</dbReference>
<proteinExistence type="predicted"/>
<dbReference type="GO" id="GO:0016787">
    <property type="term" value="F:hydrolase activity"/>
    <property type="evidence" value="ECO:0007669"/>
    <property type="project" value="InterPro"/>
</dbReference>
<sequence>LNDDRNLSGKSGFSDECFEWIKAQAEDARKNDQFILAMTHHPLIAPSPIYELIGKNDMLGDYETRRNELADLGIQFILTGHTHVHDIDMITSDRGNTLYDIATAATVGYPAPIRTIVFDPDVKMVSTTTDLITETVDFDLEGKTLQEYLKYQLIGMVKDMIKAAGTDIPTLADMATAMSIKKNSFIKSAGL</sequence>
<name>K1SLA8_9ZZZZ</name>
<accession>K1SLA8</accession>
<evidence type="ECO:0000259" key="1">
    <source>
        <dbReference type="Pfam" id="PF00149"/>
    </source>
</evidence>
<dbReference type="InterPro" id="IPR029052">
    <property type="entry name" value="Metallo-depent_PP-like"/>
</dbReference>
<dbReference type="InterPro" id="IPR004843">
    <property type="entry name" value="Calcineurin-like_PHP"/>
</dbReference>
<dbReference type="SUPFAM" id="SSF56300">
    <property type="entry name" value="Metallo-dependent phosphatases"/>
    <property type="match status" value="1"/>
</dbReference>
<protein>
    <submittedName>
        <fullName evidence="2">Metallophosphoesterase</fullName>
    </submittedName>
</protein>
<feature type="non-terminal residue" evidence="2">
    <location>
        <position position="1"/>
    </location>
</feature>
<dbReference type="Gene3D" id="3.60.21.10">
    <property type="match status" value="1"/>
</dbReference>
<organism evidence="2">
    <name type="scientific">human gut metagenome</name>
    <dbReference type="NCBI Taxonomy" id="408170"/>
    <lineage>
        <taxon>unclassified sequences</taxon>
        <taxon>metagenomes</taxon>
        <taxon>organismal metagenomes</taxon>
    </lineage>
</organism>
<gene>
    <name evidence="2" type="ORF">OBE_12031</name>
</gene>
<dbReference type="AlphaFoldDB" id="K1SLA8"/>